<dbReference type="PIRSF" id="PIRSF006076">
    <property type="entry name" value="OM_assembly_OMP85"/>
    <property type="match status" value="1"/>
</dbReference>
<dbReference type="PANTHER" id="PTHR12815:SF47">
    <property type="entry name" value="TRANSLOCATION AND ASSEMBLY MODULE SUBUNIT TAMA"/>
    <property type="match status" value="1"/>
</dbReference>
<dbReference type="AlphaFoldDB" id="A0A6P0UHU3"/>
<feature type="domain" description="POTRA" evidence="9">
    <location>
        <begin position="368"/>
        <end position="444"/>
    </location>
</feature>
<feature type="domain" description="POTRA" evidence="9">
    <location>
        <begin position="280"/>
        <end position="365"/>
    </location>
</feature>
<dbReference type="InterPro" id="IPR034746">
    <property type="entry name" value="POTRA"/>
</dbReference>
<evidence type="ECO:0000256" key="2">
    <source>
        <dbReference type="ARBA" id="ARBA00022452"/>
    </source>
</evidence>
<evidence type="ECO:0000313" key="11">
    <source>
        <dbReference type="Proteomes" id="UP000468581"/>
    </source>
</evidence>
<dbReference type="GO" id="GO:0009279">
    <property type="term" value="C:cell outer membrane"/>
    <property type="evidence" value="ECO:0007669"/>
    <property type="project" value="UniProtKB-UniRule"/>
</dbReference>
<dbReference type="InterPro" id="IPR010827">
    <property type="entry name" value="BamA/TamA_POTRA"/>
</dbReference>
<keyword evidence="6" id="KW-0472">Membrane</keyword>
<dbReference type="InterPro" id="IPR023707">
    <property type="entry name" value="OM_assembly_BamA"/>
</dbReference>
<dbReference type="PROSITE" id="PS51779">
    <property type="entry name" value="POTRA"/>
    <property type="match status" value="3"/>
</dbReference>
<dbReference type="Pfam" id="PF07244">
    <property type="entry name" value="POTRA"/>
    <property type="match status" value="4"/>
</dbReference>
<evidence type="ECO:0000256" key="6">
    <source>
        <dbReference type="ARBA" id="ARBA00023136"/>
    </source>
</evidence>
<dbReference type="Proteomes" id="UP000468581">
    <property type="component" value="Unassembled WGS sequence"/>
</dbReference>
<accession>A0A6P0UHU3</accession>
<dbReference type="EMBL" id="JAABOO010000001">
    <property type="protein sequence ID" value="NER12577.1"/>
    <property type="molecule type" value="Genomic_DNA"/>
</dbReference>
<protein>
    <recommendedName>
        <fullName evidence="8">Outer membrane protein assembly factor BamA</fullName>
    </recommendedName>
</protein>
<dbReference type="NCBIfam" id="TIGR03303">
    <property type="entry name" value="OM_YaeT"/>
    <property type="match status" value="1"/>
</dbReference>
<evidence type="ECO:0000259" key="9">
    <source>
        <dbReference type="PROSITE" id="PS51779"/>
    </source>
</evidence>
<evidence type="ECO:0000256" key="1">
    <source>
        <dbReference type="ARBA" id="ARBA00004370"/>
    </source>
</evidence>
<proteinExistence type="predicted"/>
<evidence type="ECO:0000256" key="5">
    <source>
        <dbReference type="ARBA" id="ARBA00022737"/>
    </source>
</evidence>
<feature type="domain" description="POTRA" evidence="9">
    <location>
        <begin position="189"/>
        <end position="277"/>
    </location>
</feature>
<evidence type="ECO:0000313" key="10">
    <source>
        <dbReference type="EMBL" id="NER12577.1"/>
    </source>
</evidence>
<dbReference type="RefSeq" id="WP_163605592.1">
    <property type="nucleotide sequence ID" value="NZ_JAABOO010000001.1"/>
</dbReference>
<comment type="caution">
    <text evidence="10">The sequence shown here is derived from an EMBL/GenBank/DDBJ whole genome shotgun (WGS) entry which is preliminary data.</text>
</comment>
<dbReference type="InterPro" id="IPR039910">
    <property type="entry name" value="D15-like"/>
</dbReference>
<keyword evidence="3" id="KW-0812">Transmembrane</keyword>
<keyword evidence="5" id="KW-0677">Repeat</keyword>
<reference evidence="10 11" key="1">
    <citation type="submission" date="2020-01" db="EMBL/GenBank/DDBJ databases">
        <title>Leptobacterium flavescens.</title>
        <authorList>
            <person name="Wang G."/>
        </authorList>
    </citation>
    <scope>NUCLEOTIDE SEQUENCE [LARGE SCALE GENOMIC DNA]</scope>
    <source>
        <strain evidence="10 11">KCTC 22160</strain>
    </source>
</reference>
<dbReference type="Pfam" id="PF01103">
    <property type="entry name" value="Omp85"/>
    <property type="match status" value="1"/>
</dbReference>
<keyword evidence="11" id="KW-1185">Reference proteome</keyword>
<evidence type="ECO:0000256" key="8">
    <source>
        <dbReference type="NCBIfam" id="TIGR03303"/>
    </source>
</evidence>
<dbReference type="InterPro" id="IPR000184">
    <property type="entry name" value="Bac_surfAg_D15"/>
</dbReference>
<keyword evidence="4" id="KW-0732">Signal</keyword>
<evidence type="ECO:0000256" key="4">
    <source>
        <dbReference type="ARBA" id="ARBA00022729"/>
    </source>
</evidence>
<comment type="subcellular location">
    <subcellularLocation>
        <location evidence="1">Membrane</location>
    </subcellularLocation>
</comment>
<sequence length="869" mass="98278">MFGRYFSVLLLFIFCNYSIIAQETSFDKGKKYILGGIKVTGIKSYNENTVITYTRLRVGQPITVPGEEISKVIKNLWGLELFSDINVYITKIEGDKIFLELNIQELPTLSEVKIAGIKNKRVDEIVKETDLKKGKKLTESFLTNTKNYLVNKYKKQGYLNAKVNLVTAVDTAETNSLKLLVNIDRGEKVKVRSITFNGNEQLKGKRLRKAMKNTKKKFPLRFWKKSKFIDEDYQTDLSTIIDAYKEKGFRDARIISDTVAFNNESNTIDINIDVEEGRKYYFGNIDFIGNTAYTDEQLKSILGIDEGDTYNGVLLKERVADPTKPDALDVTNLYQNNGYLFSRINTVEVSAENDTIDFEVRIIEGKPAYINNVTVKGNDKTNDRVIYREMRVRPGQLYSKDNVIRTIRELGQLGFFDPEAITPDIQNPDPNAGTVDIEYSLVEKGSSQVELQGGFGGGGFIGTLGLSFSNFAIKDIFKKEAYKPIPTGDGQRLALRLQASRTFQTYSFSFSEPWLGGKKPVQFSISLSRTTQFRFDILSRDVDRDQRFIISGITLGLAKRLTVPDNFFTLSHALAFQNYDLRNFNTNLFTFPNGFSNNLSYTIALSRRELSRNPIYPTWGSEFSLSAKVTFPYSLFNGVDYADLENQPEFQLQDAQGRVIGADGRPISETGLDPIPDEGKIDQERFNWLEFYKIKFSGKWYTTIYDKLVLQTSGEFGFLGAYNNDRGLVPFERFFLGGDGLGNFTLDGRENIALRGYPNQSITTLNDDGTLSQDGQSIYNKFSLELRYPLTLKPAASIYGLAFLEGGAAFDNFRDFNPFRLNRSAGFGIRIFMPAFGLLGIDFGYGFDALPGRTGANGWETHFIIGQQF</sequence>
<dbReference type="Gene3D" id="2.40.160.50">
    <property type="entry name" value="membrane protein fhac: a member of the omp85/tpsb transporter family"/>
    <property type="match status" value="1"/>
</dbReference>
<evidence type="ECO:0000256" key="3">
    <source>
        <dbReference type="ARBA" id="ARBA00022692"/>
    </source>
</evidence>
<name>A0A6P0UHU3_9FLAO</name>
<keyword evidence="7" id="KW-0998">Cell outer membrane</keyword>
<organism evidence="10 11">
    <name type="scientific">Leptobacterium flavescens</name>
    <dbReference type="NCBI Taxonomy" id="472055"/>
    <lineage>
        <taxon>Bacteria</taxon>
        <taxon>Pseudomonadati</taxon>
        <taxon>Bacteroidota</taxon>
        <taxon>Flavobacteriia</taxon>
        <taxon>Flavobacteriales</taxon>
        <taxon>Flavobacteriaceae</taxon>
        <taxon>Leptobacterium</taxon>
    </lineage>
</organism>
<keyword evidence="2" id="KW-1134">Transmembrane beta strand</keyword>
<evidence type="ECO:0000256" key="7">
    <source>
        <dbReference type="ARBA" id="ARBA00023237"/>
    </source>
</evidence>
<dbReference type="GO" id="GO:0071709">
    <property type="term" value="P:membrane assembly"/>
    <property type="evidence" value="ECO:0007669"/>
    <property type="project" value="InterPro"/>
</dbReference>
<dbReference type="PANTHER" id="PTHR12815">
    <property type="entry name" value="SORTING AND ASSEMBLY MACHINERY SAMM50 PROTEIN FAMILY MEMBER"/>
    <property type="match status" value="1"/>
</dbReference>
<dbReference type="Gene3D" id="3.10.20.310">
    <property type="entry name" value="membrane protein fhac"/>
    <property type="match status" value="5"/>
</dbReference>
<gene>
    <name evidence="10" type="primary">bamA</name>
    <name evidence="10" type="ORF">GWK08_03925</name>
</gene>